<dbReference type="PANTHER" id="PTHR31882">
    <property type="entry name" value="TNFAIP3-INTERACTING PROTEIN COILED COIL FAMILY MEMBER"/>
    <property type="match status" value="1"/>
</dbReference>
<dbReference type="EMBL" id="NHOQ01001578">
    <property type="protein sequence ID" value="PWA23469.1"/>
    <property type="molecule type" value="Genomic_DNA"/>
</dbReference>
<comment type="caution">
    <text evidence="4">The sequence shown here is derived from an EMBL/GenBank/DDBJ whole genome shotgun (WGS) entry which is preliminary data.</text>
</comment>
<dbReference type="Proteomes" id="UP000250572">
    <property type="component" value="Unassembled WGS sequence"/>
</dbReference>
<feature type="compositionally biased region" description="Basic and acidic residues" evidence="3">
    <location>
        <begin position="352"/>
        <end position="361"/>
    </location>
</feature>
<feature type="coiled-coil region" evidence="2">
    <location>
        <begin position="243"/>
        <end position="319"/>
    </location>
</feature>
<feature type="compositionally biased region" description="Basic and acidic residues" evidence="3">
    <location>
        <begin position="373"/>
        <end position="383"/>
    </location>
</feature>
<reference evidence="4 5" key="1">
    <citation type="journal article" date="2018" name="G3 (Bethesda)">
        <title>A High-Quality Reference Genome for the Invasive Mosquitofish Gambusia affinis Using a Chicago Library.</title>
        <authorList>
            <person name="Hoffberg S.L."/>
            <person name="Troendle N.J."/>
            <person name="Glenn T.C."/>
            <person name="Mahmud O."/>
            <person name="Louha S."/>
            <person name="Chalopin D."/>
            <person name="Bennetzen J.L."/>
            <person name="Mauricio R."/>
        </authorList>
    </citation>
    <scope>NUCLEOTIDE SEQUENCE [LARGE SCALE GENOMIC DNA]</scope>
    <source>
        <strain evidence="4">NE01/NJP1002.9</strain>
        <tissue evidence="4">Muscle</tissue>
    </source>
</reference>
<feature type="compositionally biased region" description="Basic and acidic residues" evidence="3">
    <location>
        <begin position="33"/>
        <end position="55"/>
    </location>
</feature>
<feature type="compositionally biased region" description="Low complexity" evidence="3">
    <location>
        <begin position="1"/>
        <end position="27"/>
    </location>
</feature>
<feature type="coiled-coil region" evidence="2">
    <location>
        <begin position="92"/>
        <end position="148"/>
    </location>
</feature>
<proteinExistence type="predicted"/>
<protein>
    <recommendedName>
        <fullName evidence="6">NF-kappa-B essential modulator NEMO CC2-LZ domain-containing protein</fullName>
    </recommendedName>
</protein>
<evidence type="ECO:0000256" key="2">
    <source>
        <dbReference type="SAM" id="Coils"/>
    </source>
</evidence>
<evidence type="ECO:0008006" key="6">
    <source>
        <dbReference type="Google" id="ProtNLM"/>
    </source>
</evidence>
<dbReference type="GO" id="GO:0043122">
    <property type="term" value="P:regulation of canonical NF-kappaB signal transduction"/>
    <property type="evidence" value="ECO:0007669"/>
    <property type="project" value="UniProtKB-ARBA"/>
</dbReference>
<keyword evidence="1 2" id="KW-0175">Coiled coil</keyword>
<gene>
    <name evidence="4" type="ORF">CCH79_00005878</name>
</gene>
<dbReference type="GO" id="GO:0071222">
    <property type="term" value="P:cellular response to lipopolysaccharide"/>
    <property type="evidence" value="ECO:0007669"/>
    <property type="project" value="TreeGrafter"/>
</dbReference>
<feature type="compositionally biased region" description="Basic residues" evidence="3">
    <location>
        <begin position="362"/>
        <end position="372"/>
    </location>
</feature>
<keyword evidence="5" id="KW-1185">Reference proteome</keyword>
<evidence type="ECO:0000256" key="3">
    <source>
        <dbReference type="SAM" id="MobiDB-lite"/>
    </source>
</evidence>
<organism evidence="4 5">
    <name type="scientific">Gambusia affinis</name>
    <name type="common">Western mosquitofish</name>
    <name type="synonym">Heterandria affinis</name>
    <dbReference type="NCBI Taxonomy" id="33528"/>
    <lineage>
        <taxon>Eukaryota</taxon>
        <taxon>Metazoa</taxon>
        <taxon>Chordata</taxon>
        <taxon>Craniata</taxon>
        <taxon>Vertebrata</taxon>
        <taxon>Euteleostomi</taxon>
        <taxon>Actinopterygii</taxon>
        <taxon>Neopterygii</taxon>
        <taxon>Teleostei</taxon>
        <taxon>Neoteleostei</taxon>
        <taxon>Acanthomorphata</taxon>
        <taxon>Ovalentaria</taxon>
        <taxon>Atherinomorphae</taxon>
        <taxon>Cyprinodontiformes</taxon>
        <taxon>Poeciliidae</taxon>
        <taxon>Poeciliinae</taxon>
        <taxon>Gambusia</taxon>
    </lineage>
</organism>
<feature type="region of interest" description="Disordered" evidence="3">
    <location>
        <begin position="352"/>
        <end position="383"/>
    </location>
</feature>
<dbReference type="PANTHER" id="PTHR31882:SF9">
    <property type="entry name" value="SI:CH211-153B23.7"/>
    <property type="match status" value="1"/>
</dbReference>
<dbReference type="GO" id="GO:0006357">
    <property type="term" value="P:regulation of transcription by RNA polymerase II"/>
    <property type="evidence" value="ECO:0007669"/>
    <property type="project" value="TreeGrafter"/>
</dbReference>
<sequence length="412" mass="46951">MSSVMDADVLSLSSSSSFPTSSAAAVAGTQQEESAKDDGSLPRSPEEHISTKELWSENASPMGYRLLSTDEQVTLITESLTVTSTDQEKLLLLNKNTELRRVNKELMKLNEDWDQVYRSATLGLQRRLEALEQENGAIKQLNNQLLLKVEQQQSAKEYYEQSLMTELKKNQELQEYVRLLENKIHRPEKDISSVKQGAFSAASCPSSGQISRHTPSTISFLVSPSSEAGYKAKGPTITSLGTLGNSQQEVNDLKEQLDALRCQTEIYEAEYQTEHNDHKHTLQENRRLRKKREEMRQQVALLQEQLKIYEDDFRRERSDKQVLQRLLSQKTSQNKDAVLVHRCNNEQQLLEGEKRAQSGEKKKQHHPLCPKHPNRDKDTTQMDQDGRGLVDLCAVIDATARQNNCNTLRHDY</sequence>
<evidence type="ECO:0000256" key="1">
    <source>
        <dbReference type="ARBA" id="ARBA00023054"/>
    </source>
</evidence>
<dbReference type="AlphaFoldDB" id="A0A315VJ08"/>
<dbReference type="GO" id="GO:0005737">
    <property type="term" value="C:cytoplasm"/>
    <property type="evidence" value="ECO:0007669"/>
    <property type="project" value="UniProtKB-ARBA"/>
</dbReference>
<dbReference type="Gene3D" id="1.20.5.990">
    <property type="entry name" value="Nemo cc2-lz domain - 1d5 darpin complex"/>
    <property type="match status" value="1"/>
</dbReference>
<name>A0A315VJ08_GAMAF</name>
<feature type="region of interest" description="Disordered" evidence="3">
    <location>
        <begin position="1"/>
        <end position="55"/>
    </location>
</feature>
<accession>A0A315VJ08</accession>
<evidence type="ECO:0000313" key="5">
    <source>
        <dbReference type="Proteomes" id="UP000250572"/>
    </source>
</evidence>
<evidence type="ECO:0000313" key="4">
    <source>
        <dbReference type="EMBL" id="PWA23469.1"/>
    </source>
</evidence>